<proteinExistence type="predicted"/>
<comment type="caution">
    <text evidence="1">The sequence shown here is derived from an EMBL/GenBank/DDBJ whole genome shotgun (WGS) entry which is preliminary data.</text>
</comment>
<feature type="non-terminal residue" evidence="1">
    <location>
        <position position="42"/>
    </location>
</feature>
<evidence type="ECO:0000313" key="2">
    <source>
        <dbReference type="Proteomes" id="UP000789366"/>
    </source>
</evidence>
<keyword evidence="2" id="KW-1185">Reference proteome</keyword>
<dbReference type="Proteomes" id="UP000789366">
    <property type="component" value="Unassembled WGS sequence"/>
</dbReference>
<organism evidence="1 2">
    <name type="scientific">Cetraspora pellucida</name>
    <dbReference type="NCBI Taxonomy" id="1433469"/>
    <lineage>
        <taxon>Eukaryota</taxon>
        <taxon>Fungi</taxon>
        <taxon>Fungi incertae sedis</taxon>
        <taxon>Mucoromycota</taxon>
        <taxon>Glomeromycotina</taxon>
        <taxon>Glomeromycetes</taxon>
        <taxon>Diversisporales</taxon>
        <taxon>Gigasporaceae</taxon>
        <taxon>Cetraspora</taxon>
    </lineage>
</organism>
<reference evidence="1" key="1">
    <citation type="submission" date="2021-06" db="EMBL/GenBank/DDBJ databases">
        <authorList>
            <person name="Kallberg Y."/>
            <person name="Tangrot J."/>
            <person name="Rosling A."/>
        </authorList>
    </citation>
    <scope>NUCLEOTIDE SEQUENCE</scope>
    <source>
        <strain evidence="1">28 12/20/2015</strain>
    </source>
</reference>
<sequence>MTTENKIIAEGVNNDVVGVKRKKYVNKEVTEDILRDIFSYVN</sequence>
<evidence type="ECO:0000313" key="1">
    <source>
        <dbReference type="EMBL" id="CAG8773077.1"/>
    </source>
</evidence>
<dbReference type="EMBL" id="CAJVPW010055322">
    <property type="protein sequence ID" value="CAG8773077.1"/>
    <property type="molecule type" value="Genomic_DNA"/>
</dbReference>
<protein>
    <submittedName>
        <fullName evidence="1">15990_t:CDS:1</fullName>
    </submittedName>
</protein>
<accession>A0ACA9R1D8</accession>
<name>A0ACA9R1D8_9GLOM</name>
<gene>
    <name evidence="1" type="ORF">SPELUC_LOCUS15898</name>
</gene>